<proteinExistence type="predicted"/>
<accession>A0A318ICK0</accession>
<dbReference type="EMBL" id="QJJY01000029">
    <property type="protein sequence ID" value="PXX25107.1"/>
    <property type="molecule type" value="Genomic_DNA"/>
</dbReference>
<dbReference type="AlphaFoldDB" id="A0A318ICK0"/>
<protein>
    <submittedName>
        <fullName evidence="1">Uncharacterized protein</fullName>
    </submittedName>
</protein>
<evidence type="ECO:0000313" key="2">
    <source>
        <dbReference type="Proteomes" id="UP000247755"/>
    </source>
</evidence>
<organism evidence="1 2">
    <name type="scientific">Burkholderia pyrrocinia</name>
    <name type="common">Pseudomonas pyrrocinia</name>
    <dbReference type="NCBI Taxonomy" id="60550"/>
    <lineage>
        <taxon>Bacteria</taxon>
        <taxon>Pseudomonadati</taxon>
        <taxon>Pseudomonadota</taxon>
        <taxon>Betaproteobacteria</taxon>
        <taxon>Burkholderiales</taxon>
        <taxon>Burkholderiaceae</taxon>
        <taxon>Burkholderia</taxon>
        <taxon>Burkholderia cepacia complex</taxon>
    </lineage>
</organism>
<name>A0A318ICK0_BURPY</name>
<comment type="caution">
    <text evidence="1">The sequence shown here is derived from an EMBL/GenBank/DDBJ whole genome shotgun (WGS) entry which is preliminary data.</text>
</comment>
<reference evidence="1 2" key="1">
    <citation type="submission" date="2018-05" db="EMBL/GenBank/DDBJ databases">
        <title>Comparative genomics of bacterial root endophytes of switchgrass collected from native prairies over two seasons.</title>
        <authorList>
            <person name="Tang Y."/>
        </authorList>
    </citation>
    <scope>NUCLEOTIDE SEQUENCE [LARGE SCALE GENOMIC DNA]</scope>
    <source>
        <strain evidence="1 2">NFIX32</strain>
    </source>
</reference>
<sequence>MATGGLSVDLRKERANPRALTQAHDLPWNFPVGPECVKAAGLYHVTAALSH</sequence>
<dbReference type="Proteomes" id="UP000247755">
    <property type="component" value="Unassembled WGS sequence"/>
</dbReference>
<evidence type="ECO:0000313" key="1">
    <source>
        <dbReference type="EMBL" id="PXX25107.1"/>
    </source>
</evidence>
<gene>
    <name evidence="1" type="ORF">NA66_102960</name>
</gene>